<dbReference type="Proteomes" id="UP000233837">
    <property type="component" value="Unassembled WGS sequence"/>
</dbReference>
<keyword evidence="11" id="KW-0175">Coiled coil</keyword>
<evidence type="ECO:0000256" key="9">
    <source>
        <dbReference type="ARBA" id="ARBA00023274"/>
    </source>
</evidence>
<dbReference type="GO" id="GO:0006397">
    <property type="term" value="P:mRNA processing"/>
    <property type="evidence" value="ECO:0007669"/>
    <property type="project" value="UniProtKB-KW"/>
</dbReference>
<evidence type="ECO:0000256" key="2">
    <source>
        <dbReference type="ARBA" id="ARBA00022528"/>
    </source>
</evidence>
<keyword evidence="15" id="KW-1185">Reference proteome</keyword>
<evidence type="ECO:0000259" key="13">
    <source>
        <dbReference type="PROSITE" id="PS51295"/>
    </source>
</evidence>
<dbReference type="InterPro" id="IPR045278">
    <property type="entry name" value="CRS1/CFM2/CFM3"/>
</dbReference>
<feature type="domain" description="CRM" evidence="13">
    <location>
        <begin position="600"/>
        <end position="700"/>
    </location>
</feature>
<sequence>MPLCAVFSCSRSPSNPSQPSPPEKPWRSSASASGGGSGVAGVRMPTAPWMTSPLILPAEQILDLSKPRKKNPSAEEDNLSYRFLTSGVRGGRSREAMRKILKSVSLLRKILPSLPEAECSSEEVSIDLAVLNALDGIPASEVGEGPRRKAPWAAAEEEMLVIPRLKKKRFFPKAETVLPGAELERLRGEAMKMRKWVRGKKAGVTPEVMKGIRRAWRKSELAMVKIVDPLRQNMVRAHEIVETKTGGLVVWRKKDVIVAYRGDNYQMGTKAFPSPTPPPYVEPSSSKFNSSLSPITFNGITNGAIISVNKQVVNSFSKDMELESQRDHGLVNFSLYEREANRLLDGLGPRFIDWWRRKPLPVDADLLPEIVPGFMTPFRRCPPYEGKRLSNDDLTYLRKLARPLPTHFALSKNTKLQGLACAIMKLWEKSLIAKIAIKVGIQNTNSEQMAWELKRLTGGVLILRNKFLIILFRGKDFLPSRVAGSVLEREAHVEVQQLLEEKARSKAAESFHVTIMLETATSSLGTYREFQDIRTNYIPRNNVVCKGELGIAAEMENLKKTLQEQKRSLFILKAKIGKSEKVLAKLNSSWSPSELSADRELLTEEERESLRKIGMKMDKILLLGRRGVFDGVIGSIHQHWKHREVVKVITLQKAVQQISHTARLLEIESGGIVVAVEKQGRGHAIIIYRGRNYRRPLNLSPEHLLTKREAFQRSIELQRRGSLRFFAKEREQYIWELERKLRELEQKARGFQTADTGHPEDLN</sequence>
<dbReference type="GO" id="GO:0009507">
    <property type="term" value="C:chloroplast"/>
    <property type="evidence" value="ECO:0007669"/>
    <property type="project" value="UniProtKB-SubCell"/>
</dbReference>
<evidence type="ECO:0000256" key="8">
    <source>
        <dbReference type="ARBA" id="ARBA00023187"/>
    </source>
</evidence>
<keyword evidence="8" id="KW-0508">mRNA splicing</keyword>
<evidence type="ECO:0000256" key="5">
    <source>
        <dbReference type="ARBA" id="ARBA00022737"/>
    </source>
</evidence>
<reference evidence="14 15" key="2">
    <citation type="journal article" date="2017" name="Nature">
        <title>The Apostasia genome and the evolution of orchids.</title>
        <authorList>
            <person name="Zhang G.Q."/>
            <person name="Liu K.W."/>
            <person name="Li Z."/>
            <person name="Lohaus R."/>
            <person name="Hsiao Y.Y."/>
            <person name="Niu S.C."/>
            <person name="Wang J.Y."/>
            <person name="Lin Y.C."/>
            <person name="Xu Q."/>
            <person name="Chen L.J."/>
            <person name="Yoshida K."/>
            <person name="Fujiwara S."/>
            <person name="Wang Z.W."/>
            <person name="Zhang Y.Q."/>
            <person name="Mitsuda N."/>
            <person name="Wang M."/>
            <person name="Liu G.H."/>
            <person name="Pecoraro L."/>
            <person name="Huang H.X."/>
            <person name="Xiao X.J."/>
            <person name="Lin M."/>
            <person name="Wu X.Y."/>
            <person name="Wu W.L."/>
            <person name="Chen Y.Y."/>
            <person name="Chang S.B."/>
            <person name="Sakamoto S."/>
            <person name="Ohme-Takagi M."/>
            <person name="Yagi M."/>
            <person name="Zeng S.J."/>
            <person name="Shen C.Y."/>
            <person name="Yeh C.M."/>
            <person name="Luo Y.B."/>
            <person name="Tsai W.C."/>
            <person name="Van de Peer Y."/>
            <person name="Liu Z.J."/>
        </authorList>
    </citation>
    <scope>NUCLEOTIDE SEQUENCE [LARGE SCALE GENOMIC DNA]</scope>
    <source>
        <tissue evidence="14">The whole plant</tissue>
    </source>
</reference>
<dbReference type="FunFam" id="3.30.110.60:FF:000002">
    <property type="entry name" value="CRS2-associated factor 1, chloroplastic"/>
    <property type="match status" value="1"/>
</dbReference>
<dbReference type="InterPro" id="IPR001890">
    <property type="entry name" value="RNA-binding_CRM"/>
</dbReference>
<evidence type="ECO:0000313" key="14">
    <source>
        <dbReference type="EMBL" id="PKU66813.1"/>
    </source>
</evidence>
<accession>A0A2I0VTT6</accession>
<evidence type="ECO:0000256" key="10">
    <source>
        <dbReference type="PROSITE-ProRule" id="PRU00626"/>
    </source>
</evidence>
<evidence type="ECO:0000256" key="6">
    <source>
        <dbReference type="ARBA" id="ARBA00022884"/>
    </source>
</evidence>
<keyword evidence="4" id="KW-0507">mRNA processing</keyword>
<evidence type="ECO:0000256" key="1">
    <source>
        <dbReference type="ARBA" id="ARBA00004229"/>
    </source>
</evidence>
<proteinExistence type="predicted"/>
<dbReference type="PROSITE" id="PS51295">
    <property type="entry name" value="CRM"/>
    <property type="match status" value="3"/>
</dbReference>
<keyword evidence="2" id="KW-0150">Chloroplast</keyword>
<dbReference type="EMBL" id="KZ503238">
    <property type="protein sequence ID" value="PKU66813.1"/>
    <property type="molecule type" value="Genomic_DNA"/>
</dbReference>
<evidence type="ECO:0000256" key="12">
    <source>
        <dbReference type="SAM" id="MobiDB-lite"/>
    </source>
</evidence>
<evidence type="ECO:0000256" key="4">
    <source>
        <dbReference type="ARBA" id="ARBA00022664"/>
    </source>
</evidence>
<dbReference type="Pfam" id="PF01985">
    <property type="entry name" value="CRS1_YhbY"/>
    <property type="match status" value="3"/>
</dbReference>
<evidence type="ECO:0000313" key="15">
    <source>
        <dbReference type="Proteomes" id="UP000233837"/>
    </source>
</evidence>
<dbReference type="SMART" id="SM01103">
    <property type="entry name" value="CRS1_YhbY"/>
    <property type="match status" value="3"/>
</dbReference>
<keyword evidence="7" id="KW-0809">Transit peptide</keyword>
<dbReference type="PANTHER" id="PTHR31846:SF10">
    <property type="entry name" value="CHLOROPLASTIC GROUP IIA INTRON SPLICING FACILITATOR CRS1, CHLOROPLASTIC"/>
    <property type="match status" value="1"/>
</dbReference>
<comment type="subcellular location">
    <subcellularLocation>
        <location evidence="1">Plastid</location>
        <location evidence="1">Chloroplast</location>
    </subcellularLocation>
</comment>
<dbReference type="SUPFAM" id="SSF75471">
    <property type="entry name" value="YhbY-like"/>
    <property type="match status" value="3"/>
</dbReference>
<dbReference type="Gene3D" id="3.30.110.60">
    <property type="entry name" value="YhbY-like"/>
    <property type="match status" value="3"/>
</dbReference>
<dbReference type="OrthoDB" id="551352at2759"/>
<dbReference type="GO" id="GO:0000373">
    <property type="term" value="P:Group II intron splicing"/>
    <property type="evidence" value="ECO:0007669"/>
    <property type="project" value="UniProtKB-ARBA"/>
</dbReference>
<feature type="coiled-coil region" evidence="11">
    <location>
        <begin position="727"/>
        <end position="754"/>
    </location>
</feature>
<gene>
    <name evidence="14" type="ORF">MA16_Dca014420</name>
</gene>
<name>A0A2I0VTT6_9ASPA</name>
<dbReference type="AlphaFoldDB" id="A0A2I0VTT6"/>
<dbReference type="GO" id="GO:1990904">
    <property type="term" value="C:ribonucleoprotein complex"/>
    <property type="evidence" value="ECO:0007669"/>
    <property type="project" value="UniProtKB-KW"/>
</dbReference>
<evidence type="ECO:0000256" key="7">
    <source>
        <dbReference type="ARBA" id="ARBA00022946"/>
    </source>
</evidence>
<reference evidence="14 15" key="1">
    <citation type="journal article" date="2016" name="Sci. Rep.">
        <title>The Dendrobium catenatum Lindl. genome sequence provides insights into polysaccharide synthase, floral development and adaptive evolution.</title>
        <authorList>
            <person name="Zhang G.Q."/>
            <person name="Xu Q."/>
            <person name="Bian C."/>
            <person name="Tsai W.C."/>
            <person name="Yeh C.M."/>
            <person name="Liu K.W."/>
            <person name="Yoshida K."/>
            <person name="Zhang L.S."/>
            <person name="Chang S.B."/>
            <person name="Chen F."/>
            <person name="Shi Y."/>
            <person name="Su Y.Y."/>
            <person name="Zhang Y.Q."/>
            <person name="Chen L.J."/>
            <person name="Yin Y."/>
            <person name="Lin M."/>
            <person name="Huang H."/>
            <person name="Deng H."/>
            <person name="Wang Z.W."/>
            <person name="Zhu S.L."/>
            <person name="Zhao X."/>
            <person name="Deng C."/>
            <person name="Niu S.C."/>
            <person name="Huang J."/>
            <person name="Wang M."/>
            <person name="Liu G.H."/>
            <person name="Yang H.J."/>
            <person name="Xiao X.J."/>
            <person name="Hsiao Y.Y."/>
            <person name="Wu W.L."/>
            <person name="Chen Y.Y."/>
            <person name="Mitsuda N."/>
            <person name="Ohme-Takagi M."/>
            <person name="Luo Y.B."/>
            <person name="Van de Peer Y."/>
            <person name="Liu Z.J."/>
        </authorList>
    </citation>
    <scope>NUCLEOTIDE SEQUENCE [LARGE SCALE GENOMIC DNA]</scope>
    <source>
        <tissue evidence="14">The whole plant</tissue>
    </source>
</reference>
<dbReference type="GO" id="GO:0003729">
    <property type="term" value="F:mRNA binding"/>
    <property type="evidence" value="ECO:0007669"/>
    <property type="project" value="InterPro"/>
</dbReference>
<organism evidence="14 15">
    <name type="scientific">Dendrobium catenatum</name>
    <dbReference type="NCBI Taxonomy" id="906689"/>
    <lineage>
        <taxon>Eukaryota</taxon>
        <taxon>Viridiplantae</taxon>
        <taxon>Streptophyta</taxon>
        <taxon>Embryophyta</taxon>
        <taxon>Tracheophyta</taxon>
        <taxon>Spermatophyta</taxon>
        <taxon>Magnoliopsida</taxon>
        <taxon>Liliopsida</taxon>
        <taxon>Asparagales</taxon>
        <taxon>Orchidaceae</taxon>
        <taxon>Epidendroideae</taxon>
        <taxon>Malaxideae</taxon>
        <taxon>Dendrobiinae</taxon>
        <taxon>Dendrobium</taxon>
    </lineage>
</organism>
<feature type="domain" description="CRM" evidence="13">
    <location>
        <begin position="387"/>
        <end position="484"/>
    </location>
</feature>
<feature type="region of interest" description="Disordered" evidence="12">
    <location>
        <begin position="1"/>
        <end position="44"/>
    </location>
</feature>
<feature type="domain" description="CRM" evidence="13">
    <location>
        <begin position="176"/>
        <end position="272"/>
    </location>
</feature>
<keyword evidence="3" id="KW-0934">Plastid</keyword>
<keyword evidence="5" id="KW-0677">Repeat</keyword>
<keyword evidence="9" id="KW-0687">Ribonucleoprotein</keyword>
<protein>
    <submittedName>
        <fullName evidence="14">Chloroplastic group IIA intron splicing facilitator CRS1, chloroplastic</fullName>
    </submittedName>
</protein>
<keyword evidence="6 10" id="KW-0694">RNA-binding</keyword>
<evidence type="ECO:0000256" key="11">
    <source>
        <dbReference type="SAM" id="Coils"/>
    </source>
</evidence>
<dbReference type="PANTHER" id="PTHR31846">
    <property type="entry name" value="CRS1 / YHBY (CRM) DOMAIN-CONTAINING PROTEIN"/>
    <property type="match status" value="1"/>
</dbReference>
<dbReference type="InterPro" id="IPR035920">
    <property type="entry name" value="YhbY-like_sf"/>
</dbReference>
<dbReference type="STRING" id="906689.A0A2I0VTT6"/>
<evidence type="ECO:0000256" key="3">
    <source>
        <dbReference type="ARBA" id="ARBA00022640"/>
    </source>
</evidence>